<proteinExistence type="predicted"/>
<feature type="compositionally biased region" description="Basic residues" evidence="1">
    <location>
        <begin position="103"/>
        <end position="116"/>
    </location>
</feature>
<reference evidence="2" key="1">
    <citation type="submission" date="2024-01" db="EMBL/GenBank/DDBJ databases">
        <authorList>
            <person name="Webb A."/>
        </authorList>
    </citation>
    <scope>NUCLEOTIDE SEQUENCE</scope>
    <source>
        <strain evidence="2">Pm1</strain>
    </source>
</reference>
<sequence length="141" mass="15918">MEVLTKKSVSVADVVAFGSPCRVYTSPANASLGKRGTEAVIVGTIDETKGYKVLIPSKKQLLRVLESEEGDELEALTREREQERGRESLLEATRALQEPVLRQRPRQHVRRRRRKTKVNDGRSLPTPMSETQQKTAHRQKG</sequence>
<evidence type="ECO:0000256" key="1">
    <source>
        <dbReference type="SAM" id="MobiDB-lite"/>
    </source>
</evidence>
<accession>A0AAV1TKF5</accession>
<feature type="region of interest" description="Disordered" evidence="1">
    <location>
        <begin position="69"/>
        <end position="141"/>
    </location>
</feature>
<protein>
    <submittedName>
        <fullName evidence="2">Uncharacterized protein</fullName>
    </submittedName>
</protein>
<evidence type="ECO:0000313" key="2">
    <source>
        <dbReference type="EMBL" id="CAK7920630.1"/>
    </source>
</evidence>
<dbReference type="AlphaFoldDB" id="A0AAV1TKF5"/>
<organism evidence="2 3">
    <name type="scientific">Peronospora matthiolae</name>
    <dbReference type="NCBI Taxonomy" id="2874970"/>
    <lineage>
        <taxon>Eukaryota</taxon>
        <taxon>Sar</taxon>
        <taxon>Stramenopiles</taxon>
        <taxon>Oomycota</taxon>
        <taxon>Peronosporomycetes</taxon>
        <taxon>Peronosporales</taxon>
        <taxon>Peronosporaceae</taxon>
        <taxon>Peronospora</taxon>
    </lineage>
</organism>
<gene>
    <name evidence="2" type="ORF">PM001_LOCUS6763</name>
</gene>
<comment type="caution">
    <text evidence="2">The sequence shown here is derived from an EMBL/GenBank/DDBJ whole genome shotgun (WGS) entry which is preliminary data.</text>
</comment>
<feature type="compositionally biased region" description="Basic and acidic residues" evidence="1">
    <location>
        <begin position="75"/>
        <end position="89"/>
    </location>
</feature>
<dbReference type="Proteomes" id="UP001162060">
    <property type="component" value="Unassembled WGS sequence"/>
</dbReference>
<name>A0AAV1TKF5_9STRA</name>
<dbReference type="EMBL" id="CAKLBY020000052">
    <property type="protein sequence ID" value="CAK7920630.1"/>
    <property type="molecule type" value="Genomic_DNA"/>
</dbReference>
<evidence type="ECO:0000313" key="3">
    <source>
        <dbReference type="Proteomes" id="UP001162060"/>
    </source>
</evidence>